<dbReference type="OrthoDB" id="1937206at2759"/>
<dbReference type="InterPro" id="IPR029060">
    <property type="entry name" value="PIN-like_dom_sf"/>
</dbReference>
<accession>A0A8S0RGG8</accession>
<dbReference type="Proteomes" id="UP000594638">
    <property type="component" value="Unassembled WGS sequence"/>
</dbReference>
<dbReference type="SUPFAM" id="SSF88723">
    <property type="entry name" value="PIN domain-like"/>
    <property type="match status" value="1"/>
</dbReference>
<keyword evidence="1" id="KW-0732">Signal</keyword>
<proteinExistence type="predicted"/>
<dbReference type="Gene3D" id="3.40.50.1010">
    <property type="entry name" value="5'-nuclease"/>
    <property type="match status" value="1"/>
</dbReference>
<dbReference type="AlphaFoldDB" id="A0A8S0RGG8"/>
<comment type="caution">
    <text evidence="2">The sequence shown here is derived from an EMBL/GenBank/DDBJ whole genome shotgun (WGS) entry which is preliminary data.</text>
</comment>
<feature type="chain" id="PRO_5035862797" evidence="1">
    <location>
        <begin position="24"/>
        <end position="148"/>
    </location>
</feature>
<name>A0A8S0RGG8_OLEEU</name>
<evidence type="ECO:0000313" key="3">
    <source>
        <dbReference type="Proteomes" id="UP000594638"/>
    </source>
</evidence>
<evidence type="ECO:0000313" key="2">
    <source>
        <dbReference type="EMBL" id="CAA2978108.1"/>
    </source>
</evidence>
<protein>
    <submittedName>
        <fullName evidence="2">Uncharacterized protein</fullName>
    </submittedName>
</protein>
<keyword evidence="3" id="KW-1185">Reference proteome</keyword>
<dbReference type="EMBL" id="CACTIH010003616">
    <property type="protein sequence ID" value="CAA2978108.1"/>
    <property type="molecule type" value="Genomic_DNA"/>
</dbReference>
<sequence>MAKKMLLLSAMFILLMIYSLGLASGDNRLLRGMKKMRKELPLPEKKVEFLHGMYKNGSLMQRRKEIREKSKHKLVAKLEGSRPTAPGHSPDLIQGIDLSTNEVYDLVCTPTGDKEHNDDCQKILRHVGIPMIEAPSEAEAACGTLQRG</sequence>
<gene>
    <name evidence="2" type="ORF">OLEA9_A035252</name>
</gene>
<evidence type="ECO:0000256" key="1">
    <source>
        <dbReference type="SAM" id="SignalP"/>
    </source>
</evidence>
<reference evidence="2 3" key="1">
    <citation type="submission" date="2019-12" db="EMBL/GenBank/DDBJ databases">
        <authorList>
            <person name="Alioto T."/>
            <person name="Alioto T."/>
            <person name="Gomez Garrido J."/>
        </authorList>
    </citation>
    <scope>NUCLEOTIDE SEQUENCE [LARGE SCALE GENOMIC DNA]</scope>
</reference>
<feature type="signal peptide" evidence="1">
    <location>
        <begin position="1"/>
        <end position="23"/>
    </location>
</feature>
<organism evidence="2 3">
    <name type="scientific">Olea europaea subsp. europaea</name>
    <dbReference type="NCBI Taxonomy" id="158383"/>
    <lineage>
        <taxon>Eukaryota</taxon>
        <taxon>Viridiplantae</taxon>
        <taxon>Streptophyta</taxon>
        <taxon>Embryophyta</taxon>
        <taxon>Tracheophyta</taxon>
        <taxon>Spermatophyta</taxon>
        <taxon>Magnoliopsida</taxon>
        <taxon>eudicotyledons</taxon>
        <taxon>Gunneridae</taxon>
        <taxon>Pentapetalae</taxon>
        <taxon>asterids</taxon>
        <taxon>lamiids</taxon>
        <taxon>Lamiales</taxon>
        <taxon>Oleaceae</taxon>
        <taxon>Oleeae</taxon>
        <taxon>Olea</taxon>
    </lineage>
</organism>
<dbReference type="Gramene" id="OE9A035252T1">
    <property type="protein sequence ID" value="OE9A035252C1"/>
    <property type="gene ID" value="OE9A035252"/>
</dbReference>